<keyword evidence="1" id="KW-0812">Transmembrane</keyword>
<name>K1SQH9_9ZZZZ</name>
<dbReference type="AlphaFoldDB" id="K1SQH9"/>
<evidence type="ECO:0000313" key="2">
    <source>
        <dbReference type="EMBL" id="EKC49501.1"/>
    </source>
</evidence>
<comment type="caution">
    <text evidence="2">The sequence shown here is derived from an EMBL/GenBank/DDBJ whole genome shotgun (WGS) entry which is preliminary data.</text>
</comment>
<organism evidence="2">
    <name type="scientific">human gut metagenome</name>
    <dbReference type="NCBI Taxonomy" id="408170"/>
    <lineage>
        <taxon>unclassified sequences</taxon>
        <taxon>metagenomes</taxon>
        <taxon>organismal metagenomes</taxon>
    </lineage>
</organism>
<protein>
    <submittedName>
        <fullName evidence="2">Uncharacterized protein</fullName>
    </submittedName>
</protein>
<evidence type="ECO:0000256" key="1">
    <source>
        <dbReference type="SAM" id="Phobius"/>
    </source>
</evidence>
<dbReference type="EMBL" id="AJWY01012599">
    <property type="protein sequence ID" value="EKC49501.1"/>
    <property type="molecule type" value="Genomic_DNA"/>
</dbReference>
<reference evidence="2" key="1">
    <citation type="journal article" date="2013" name="Environ. Microbiol.">
        <title>Microbiota from the distal guts of lean and obese adolescents exhibit partial functional redundancy besides clear differences in community structure.</title>
        <authorList>
            <person name="Ferrer M."/>
            <person name="Ruiz A."/>
            <person name="Lanza F."/>
            <person name="Haange S.B."/>
            <person name="Oberbach A."/>
            <person name="Till H."/>
            <person name="Bargiela R."/>
            <person name="Campoy C."/>
            <person name="Segura M.T."/>
            <person name="Richter M."/>
            <person name="von Bergen M."/>
            <person name="Seifert J."/>
            <person name="Suarez A."/>
        </authorList>
    </citation>
    <scope>NUCLEOTIDE SEQUENCE</scope>
</reference>
<keyword evidence="1" id="KW-0472">Membrane</keyword>
<proteinExistence type="predicted"/>
<sequence length="258" mass="28575">MATEFLNDARKEIEGRTADFYGALKAFYQGNGEAEQNLMEQTTQPFWQSLRLSRKRLQQRELTVDMEMQEPARLADYDGPWKDGYDYSCRRTQPVKMRRTYYRKGKKIAFLKTPEIAAASFLKADVQGDMVICPNCGHEGKLTSYIDGCDACGAKFLVSDFETKVSGFSLEEDARQKSISNFMKAGAVVGITAISLAVLAICAGGIMLFAVGVGQERIQCGKGSRSHDAGNWSGSGIFPVVVLHAHYIYCNVDRDGDS</sequence>
<keyword evidence="1" id="KW-1133">Transmembrane helix</keyword>
<accession>K1SQH9</accession>
<feature type="transmembrane region" description="Helical" evidence="1">
    <location>
        <begin position="185"/>
        <end position="211"/>
    </location>
</feature>
<gene>
    <name evidence="2" type="ORF">LEA_18365</name>
</gene>